<dbReference type="Proteomes" id="UP000001861">
    <property type="component" value="Unassembled WGS sequence"/>
</dbReference>
<proteinExistence type="predicted"/>
<feature type="compositionally biased region" description="Basic and acidic residues" evidence="1">
    <location>
        <begin position="200"/>
        <end position="213"/>
    </location>
</feature>
<evidence type="ECO:0000256" key="2">
    <source>
        <dbReference type="SAM" id="SignalP"/>
    </source>
</evidence>
<accession>D6RPB0</accession>
<gene>
    <name evidence="3" type="ORF">CC1G_14928</name>
</gene>
<feature type="signal peptide" evidence="2">
    <location>
        <begin position="1"/>
        <end position="16"/>
    </location>
</feature>
<evidence type="ECO:0000313" key="4">
    <source>
        <dbReference type="Proteomes" id="UP000001861"/>
    </source>
</evidence>
<dbReference type="HOGENOM" id="CLU_008417_1_0_1"/>
<dbReference type="eggNOG" id="ENOG502T0HE">
    <property type="taxonomic scope" value="Eukaryota"/>
</dbReference>
<keyword evidence="2" id="KW-0732">Signal</keyword>
<dbReference type="GeneID" id="9379393"/>
<dbReference type="EMBL" id="AACS02000008">
    <property type="protein sequence ID" value="EFI27103.1"/>
    <property type="molecule type" value="Genomic_DNA"/>
</dbReference>
<dbReference type="InParanoid" id="D6RPB0"/>
<dbReference type="KEGG" id="cci:CC1G_14928"/>
<name>D6RPB0_COPC7</name>
<dbReference type="RefSeq" id="XP_002910597.1">
    <property type="nucleotide sequence ID" value="XM_002910551.1"/>
</dbReference>
<evidence type="ECO:0000313" key="3">
    <source>
        <dbReference type="EMBL" id="EFI27103.1"/>
    </source>
</evidence>
<dbReference type="OrthoDB" id="3270336at2759"/>
<keyword evidence="4" id="KW-1185">Reference proteome</keyword>
<dbReference type="AlphaFoldDB" id="D6RPB0"/>
<sequence length="788" mass="88415">MVVVLIAKFAIPAVAPFLPSALGYTRHHRPYRQVFTSVRESSEWFGVWQGLIAFCVAWIRHEQETRASIRLEAGRQGLYYPTWIERLLEARFDITWIEGFLCSSVFDFSGLTQRAGIFLDFGPDRDAQQPSPDWFVAYNVPVWFNLKDAQKKYPNAGTAIFPQPHELQLFVSAPPTPGPSLRLSPSPPPPSETTVPTSSLRHEDNHHSQSRGDEMRAFISRREEAIAEMMRTSSEVERQRWAGRRATPKTSKCRVVLWSADPRDPSRLVRELAGDTDILDEYTSAQKWYDPINQTWHCCFDLAPGEVTAEAAELINDYYGQDVLVPVDGVLPDATAPGSDHSLSAQPCLVSSDGALPDVTGDGKDLQLAAQSSTVSSPHHVSHIYVPPILPEDSSPDQFLPSTRQDEQGLADEVLAVLVRYYGFVPPLPMPTDRPTVALPEPQRVWLLRTLGFHPTTSLSSPFFQSPLCHLAVGFLEQFCKKSGRPHPDNFDLDATNRDPLTSSPYLYKWFLVSRDANDQALVPPLYVFQFDETTGPWLLSVTTADDAVLVMRLHRLGLRDLAVHLATAGIRFHTLAPVTLEFPSRSTYLRPPPQALPIRTPGYVFTQRDYDAYLHARALLLADPRMRAAIQRGGILWRLAVSVLSPWDALAGPTGAPGLALVHPRTGHQLIDDALTTEEVQILCGSYICFTGRGSDQFSLKSWWPLPETFDHHDSGENYGRWTSYRENHYQNRLEDIRKGAQPMTNTQWRSFLRGRPDLRRLRHNREASARAFLASNCPASGLTASL</sequence>
<evidence type="ECO:0000256" key="1">
    <source>
        <dbReference type="SAM" id="MobiDB-lite"/>
    </source>
</evidence>
<comment type="caution">
    <text evidence="3">The sequence shown here is derived from an EMBL/GenBank/DDBJ whole genome shotgun (WGS) entry which is preliminary data.</text>
</comment>
<feature type="chain" id="PRO_5003087491" evidence="2">
    <location>
        <begin position="17"/>
        <end position="788"/>
    </location>
</feature>
<reference evidence="3 4" key="1">
    <citation type="journal article" date="2010" name="Proc. Natl. Acad. Sci. U.S.A.">
        <title>Insights into evolution of multicellular fungi from the assembled chromosomes of the mushroom Coprinopsis cinerea (Coprinus cinereus).</title>
        <authorList>
            <person name="Stajich J.E."/>
            <person name="Wilke S.K."/>
            <person name="Ahren D."/>
            <person name="Au C.H."/>
            <person name="Birren B.W."/>
            <person name="Borodovsky M."/>
            <person name="Burns C."/>
            <person name="Canback B."/>
            <person name="Casselton L.A."/>
            <person name="Cheng C.K."/>
            <person name="Deng J."/>
            <person name="Dietrich F.S."/>
            <person name="Fargo D.C."/>
            <person name="Farman M.L."/>
            <person name="Gathman A.C."/>
            <person name="Goldberg J."/>
            <person name="Guigo R."/>
            <person name="Hoegger P.J."/>
            <person name="Hooker J.B."/>
            <person name="Huggins A."/>
            <person name="James T.Y."/>
            <person name="Kamada T."/>
            <person name="Kilaru S."/>
            <person name="Kodira C."/>
            <person name="Kues U."/>
            <person name="Kupfer D."/>
            <person name="Kwan H.S."/>
            <person name="Lomsadze A."/>
            <person name="Li W."/>
            <person name="Lilly W.W."/>
            <person name="Ma L.J."/>
            <person name="Mackey A.J."/>
            <person name="Manning G."/>
            <person name="Martin F."/>
            <person name="Muraguchi H."/>
            <person name="Natvig D.O."/>
            <person name="Palmerini H."/>
            <person name="Ramesh M.A."/>
            <person name="Rehmeyer C.J."/>
            <person name="Roe B.A."/>
            <person name="Shenoy N."/>
            <person name="Stanke M."/>
            <person name="Ter-Hovhannisyan V."/>
            <person name="Tunlid A."/>
            <person name="Velagapudi R."/>
            <person name="Vision T.J."/>
            <person name="Zeng Q."/>
            <person name="Zolan M.E."/>
            <person name="Pukkila P.J."/>
        </authorList>
    </citation>
    <scope>NUCLEOTIDE SEQUENCE [LARGE SCALE GENOMIC DNA]</scope>
    <source>
        <strain evidence="4">Okayama-7 / 130 / ATCC MYA-4618 / FGSC 9003</strain>
    </source>
</reference>
<feature type="region of interest" description="Disordered" evidence="1">
    <location>
        <begin position="169"/>
        <end position="213"/>
    </location>
</feature>
<organism evidence="3 4">
    <name type="scientific">Coprinopsis cinerea (strain Okayama-7 / 130 / ATCC MYA-4618 / FGSC 9003)</name>
    <name type="common">Inky cap fungus</name>
    <name type="synonym">Hormographiella aspergillata</name>
    <dbReference type="NCBI Taxonomy" id="240176"/>
    <lineage>
        <taxon>Eukaryota</taxon>
        <taxon>Fungi</taxon>
        <taxon>Dikarya</taxon>
        <taxon>Basidiomycota</taxon>
        <taxon>Agaricomycotina</taxon>
        <taxon>Agaricomycetes</taxon>
        <taxon>Agaricomycetidae</taxon>
        <taxon>Agaricales</taxon>
        <taxon>Agaricineae</taxon>
        <taxon>Psathyrellaceae</taxon>
        <taxon>Coprinopsis</taxon>
    </lineage>
</organism>
<dbReference type="VEuPathDB" id="FungiDB:CC1G_14928"/>
<protein>
    <submittedName>
        <fullName evidence="3">Uncharacterized protein</fullName>
    </submittedName>
</protein>
<dbReference type="OMA" id="WIRTICG"/>